<comment type="similarity">
    <text evidence="1">Belongs to the class I-like SAM-binding methyltransferase superfamily. METTL21 family. EFM6 subfamily.</text>
</comment>
<dbReference type="InterPro" id="IPR029063">
    <property type="entry name" value="SAM-dependent_MTases_sf"/>
</dbReference>
<keyword evidence="1" id="KW-0808">Transferase</keyword>
<keyword evidence="1" id="KW-0949">S-adenosyl-L-methionine</keyword>
<reference evidence="3" key="1">
    <citation type="submission" date="2023-10" db="EMBL/GenBank/DDBJ databases">
        <authorList>
            <person name="Noh H."/>
        </authorList>
    </citation>
    <scope>NUCLEOTIDE SEQUENCE</scope>
    <source>
        <strain evidence="3">DUCC4014</strain>
    </source>
</reference>
<feature type="binding site" evidence="1">
    <location>
        <position position="164"/>
    </location>
    <ligand>
        <name>S-adenosyl-L-methionine</name>
        <dbReference type="ChEBI" id="CHEBI:59789"/>
    </ligand>
</feature>
<dbReference type="Pfam" id="PF10294">
    <property type="entry name" value="Methyltransf_16"/>
    <property type="match status" value="1"/>
</dbReference>
<accession>A0AAF0Y4U7</accession>
<evidence type="ECO:0000313" key="3">
    <source>
        <dbReference type="EMBL" id="WOO79427.1"/>
    </source>
</evidence>
<dbReference type="HAMAP" id="MF_03198">
    <property type="entry name" value="Methyltr_EFM6"/>
    <property type="match status" value="1"/>
</dbReference>
<sequence>MTVITATIPSASVPEDKQRAARARTGSVSSTDSNAALPSFEALAPPRPPTTTHEEEVAIAVPGAADVRLKVDAGPGCGGIAWPAGEVLTRYIAHRHARAPEHLRGKTVLELGSGTGLVGLAAAMLEPEADVWVTDQDILLDLMRQNAELNLPGAGNIHVEELSWGEDLPAAIPTASVDVILAADCVYFEPAFPLLVKTLCDLAPLGKDIEILFCYKKRRKADKRFFALLKKHFDSIVVEDDKEGEREKYNREGVMLWRLRRRR</sequence>
<dbReference type="InterPro" id="IPR033684">
    <property type="entry name" value="EFM6"/>
</dbReference>
<feature type="compositionally biased region" description="Polar residues" evidence="2">
    <location>
        <begin position="1"/>
        <end position="10"/>
    </location>
</feature>
<dbReference type="AlphaFoldDB" id="A0AAF0Y4U7"/>
<feature type="binding site" evidence="1">
    <location>
        <begin position="112"/>
        <end position="114"/>
    </location>
    <ligand>
        <name>S-adenosyl-L-methionine</name>
        <dbReference type="ChEBI" id="CHEBI:59789"/>
    </ligand>
</feature>
<dbReference type="CDD" id="cd02440">
    <property type="entry name" value="AdoMet_MTases"/>
    <property type="match status" value="1"/>
</dbReference>
<evidence type="ECO:0000313" key="4">
    <source>
        <dbReference type="Proteomes" id="UP000827549"/>
    </source>
</evidence>
<keyword evidence="1" id="KW-0489">Methyltransferase</keyword>
<dbReference type="PANTHER" id="PTHR14614">
    <property type="entry name" value="HEPATOCELLULAR CARCINOMA-ASSOCIATED ANTIGEN"/>
    <property type="match status" value="1"/>
</dbReference>
<comment type="subcellular location">
    <subcellularLocation>
        <location evidence="1">Cytoplasm</location>
    </subcellularLocation>
</comment>
<feature type="binding site" evidence="1">
    <location>
        <position position="82"/>
    </location>
    <ligand>
        <name>S-adenosyl-L-methionine</name>
        <dbReference type="ChEBI" id="CHEBI:59789"/>
    </ligand>
</feature>
<comment type="function">
    <text evidence="1">S-adenosyl-L-methionine-dependent protein-lysine N-methyltransferase that methylates elongation factor 1-alpha.</text>
</comment>
<feature type="binding site" evidence="1">
    <location>
        <position position="183"/>
    </location>
    <ligand>
        <name>S-adenosyl-L-methionine</name>
        <dbReference type="ChEBI" id="CHEBI:59789"/>
    </ligand>
</feature>
<protein>
    <recommendedName>
        <fullName evidence="1">Protein-lysine N-methyltransferase EFM6</fullName>
        <ecNumber evidence="1">2.1.1.-</ecNumber>
    </recommendedName>
    <alternativeName>
        <fullName evidence="1">Elongation factor methyltransferase 6</fullName>
    </alternativeName>
</protein>
<keyword evidence="4" id="KW-1185">Reference proteome</keyword>
<dbReference type="Proteomes" id="UP000827549">
    <property type="component" value="Chromosome 2"/>
</dbReference>
<dbReference type="PANTHER" id="PTHR14614:SF132">
    <property type="entry name" value="PROTEIN-LYSINE METHYLTRANSFERASE C42C1.13"/>
    <property type="match status" value="1"/>
</dbReference>
<feature type="binding site" evidence="1">
    <location>
        <position position="135"/>
    </location>
    <ligand>
        <name>S-adenosyl-L-methionine</name>
        <dbReference type="ChEBI" id="CHEBI:59789"/>
    </ligand>
</feature>
<dbReference type="GeneID" id="87806195"/>
<dbReference type="GO" id="GO:0032259">
    <property type="term" value="P:methylation"/>
    <property type="evidence" value="ECO:0007669"/>
    <property type="project" value="UniProtKB-KW"/>
</dbReference>
<dbReference type="RefSeq" id="XP_062625459.1">
    <property type="nucleotide sequence ID" value="XM_062769475.1"/>
</dbReference>
<name>A0AAF0Y4U7_9TREE</name>
<keyword evidence="1" id="KW-0963">Cytoplasm</keyword>
<evidence type="ECO:0000256" key="1">
    <source>
        <dbReference type="HAMAP-Rule" id="MF_03198"/>
    </source>
</evidence>
<dbReference type="InterPro" id="IPR019410">
    <property type="entry name" value="Methyltransf_16"/>
</dbReference>
<dbReference type="EC" id="2.1.1.-" evidence="1"/>
<feature type="region of interest" description="Disordered" evidence="2">
    <location>
        <begin position="1"/>
        <end position="54"/>
    </location>
</feature>
<proteinExistence type="inferred from homology"/>
<feature type="compositionally biased region" description="Polar residues" evidence="2">
    <location>
        <begin position="26"/>
        <end position="36"/>
    </location>
</feature>
<evidence type="ECO:0000256" key="2">
    <source>
        <dbReference type="SAM" id="MobiDB-lite"/>
    </source>
</evidence>
<dbReference type="GO" id="GO:0016279">
    <property type="term" value="F:protein-lysine N-methyltransferase activity"/>
    <property type="evidence" value="ECO:0007669"/>
    <property type="project" value="UniProtKB-UniRule"/>
</dbReference>
<dbReference type="Gene3D" id="3.40.50.150">
    <property type="entry name" value="Vaccinia Virus protein VP39"/>
    <property type="match status" value="1"/>
</dbReference>
<organism evidence="3 4">
    <name type="scientific">Vanrija pseudolonga</name>
    <dbReference type="NCBI Taxonomy" id="143232"/>
    <lineage>
        <taxon>Eukaryota</taxon>
        <taxon>Fungi</taxon>
        <taxon>Dikarya</taxon>
        <taxon>Basidiomycota</taxon>
        <taxon>Agaricomycotina</taxon>
        <taxon>Tremellomycetes</taxon>
        <taxon>Trichosporonales</taxon>
        <taxon>Trichosporonaceae</taxon>
        <taxon>Vanrija</taxon>
    </lineage>
</organism>
<dbReference type="SUPFAM" id="SSF53335">
    <property type="entry name" value="S-adenosyl-L-methionine-dependent methyltransferases"/>
    <property type="match status" value="1"/>
</dbReference>
<gene>
    <name evidence="1 3" type="primary">EFM6</name>
    <name evidence="3" type="ORF">LOC62_02G002948</name>
</gene>
<dbReference type="GO" id="GO:0005737">
    <property type="term" value="C:cytoplasm"/>
    <property type="evidence" value="ECO:0007669"/>
    <property type="project" value="UniProtKB-SubCell"/>
</dbReference>
<dbReference type="EMBL" id="CP086715">
    <property type="protein sequence ID" value="WOO79427.1"/>
    <property type="molecule type" value="Genomic_DNA"/>
</dbReference>